<gene>
    <name evidence="5" type="ORF">LKD70_02895</name>
</gene>
<dbReference type="SMART" id="SM00895">
    <property type="entry name" value="FCD"/>
    <property type="match status" value="1"/>
</dbReference>
<feature type="domain" description="HTH gntR-type" evidence="4">
    <location>
        <begin position="8"/>
        <end position="73"/>
    </location>
</feature>
<comment type="caution">
    <text evidence="5">The sequence shown here is derived from an EMBL/GenBank/DDBJ whole genome shotgun (WGS) entry which is preliminary data.</text>
</comment>
<dbReference type="PROSITE" id="PS50949">
    <property type="entry name" value="HTH_GNTR"/>
    <property type="match status" value="1"/>
</dbReference>
<dbReference type="InterPro" id="IPR008920">
    <property type="entry name" value="TF_FadR/GntR_C"/>
</dbReference>
<evidence type="ECO:0000259" key="4">
    <source>
        <dbReference type="PROSITE" id="PS50949"/>
    </source>
</evidence>
<keyword evidence="2" id="KW-0238">DNA-binding</keyword>
<dbReference type="Proteomes" id="UP001198151">
    <property type="component" value="Unassembled WGS sequence"/>
</dbReference>
<dbReference type="InterPro" id="IPR000524">
    <property type="entry name" value="Tscrpt_reg_HTH_GntR"/>
</dbReference>
<dbReference type="InterPro" id="IPR011711">
    <property type="entry name" value="GntR_C"/>
</dbReference>
<evidence type="ECO:0000256" key="2">
    <source>
        <dbReference type="ARBA" id="ARBA00023125"/>
    </source>
</evidence>
<protein>
    <submittedName>
        <fullName evidence="5">GntR family transcriptional regulator</fullName>
    </submittedName>
</protein>
<keyword evidence="6" id="KW-1185">Reference proteome</keyword>
<dbReference type="Gene3D" id="1.10.10.10">
    <property type="entry name" value="Winged helix-like DNA-binding domain superfamily/Winged helix DNA-binding domain"/>
    <property type="match status" value="1"/>
</dbReference>
<sequence>MTQIIKRVPYHLQAYELLKRQILTGKLSCGDTVNELLLSQELGISRSPVREAIRMLESDRLVVTERGTHIVNPLDEKTLNDVYECRICLESYAARLAVRHCTRKDYETLLGFVEKCRKADPVSDAQLLIDESANFHSYIVSLAQNTYLSELIERISNLVTLSRIKELKYYNRDLSYAYVDHTHIAEILLEGNEDKAEQVMREHLRNNRSSLMP</sequence>
<name>A0ABS8FTU2_9FIRM</name>
<evidence type="ECO:0000256" key="3">
    <source>
        <dbReference type="ARBA" id="ARBA00023163"/>
    </source>
</evidence>
<proteinExistence type="predicted"/>
<dbReference type="PANTHER" id="PTHR43537:SF5">
    <property type="entry name" value="UXU OPERON TRANSCRIPTIONAL REGULATOR"/>
    <property type="match status" value="1"/>
</dbReference>
<organism evidence="5 6">
    <name type="scientific">Ruminococcus turbiniformis</name>
    <dbReference type="NCBI Taxonomy" id="2881258"/>
    <lineage>
        <taxon>Bacteria</taxon>
        <taxon>Bacillati</taxon>
        <taxon>Bacillota</taxon>
        <taxon>Clostridia</taxon>
        <taxon>Eubacteriales</taxon>
        <taxon>Oscillospiraceae</taxon>
        <taxon>Ruminococcus</taxon>
    </lineage>
</organism>
<dbReference type="RefSeq" id="WP_227706545.1">
    <property type="nucleotide sequence ID" value="NZ_JAJEQX010000003.1"/>
</dbReference>
<dbReference type="InterPro" id="IPR036390">
    <property type="entry name" value="WH_DNA-bd_sf"/>
</dbReference>
<dbReference type="Gene3D" id="1.20.120.530">
    <property type="entry name" value="GntR ligand-binding domain-like"/>
    <property type="match status" value="1"/>
</dbReference>
<dbReference type="SUPFAM" id="SSF46785">
    <property type="entry name" value="Winged helix' DNA-binding domain"/>
    <property type="match status" value="1"/>
</dbReference>
<evidence type="ECO:0000256" key="1">
    <source>
        <dbReference type="ARBA" id="ARBA00023015"/>
    </source>
</evidence>
<dbReference type="SUPFAM" id="SSF48008">
    <property type="entry name" value="GntR ligand-binding domain-like"/>
    <property type="match status" value="1"/>
</dbReference>
<dbReference type="CDD" id="cd07377">
    <property type="entry name" value="WHTH_GntR"/>
    <property type="match status" value="1"/>
</dbReference>
<accession>A0ABS8FTU2</accession>
<dbReference type="Pfam" id="PF07729">
    <property type="entry name" value="FCD"/>
    <property type="match status" value="1"/>
</dbReference>
<keyword evidence="1" id="KW-0805">Transcription regulation</keyword>
<dbReference type="PANTHER" id="PTHR43537">
    <property type="entry name" value="TRANSCRIPTIONAL REGULATOR, GNTR FAMILY"/>
    <property type="match status" value="1"/>
</dbReference>
<reference evidence="5 6" key="1">
    <citation type="submission" date="2021-10" db="EMBL/GenBank/DDBJ databases">
        <title>Anaerobic single-cell dispensing facilitates the cultivation of human gut bacteria.</title>
        <authorList>
            <person name="Afrizal A."/>
        </authorList>
    </citation>
    <scope>NUCLEOTIDE SEQUENCE [LARGE SCALE GENOMIC DNA]</scope>
    <source>
        <strain evidence="5 6">CLA-AA-H200</strain>
    </source>
</reference>
<dbReference type="SMART" id="SM00345">
    <property type="entry name" value="HTH_GNTR"/>
    <property type="match status" value="1"/>
</dbReference>
<dbReference type="InterPro" id="IPR036388">
    <property type="entry name" value="WH-like_DNA-bd_sf"/>
</dbReference>
<dbReference type="EMBL" id="JAJEQX010000003">
    <property type="protein sequence ID" value="MCC2253397.1"/>
    <property type="molecule type" value="Genomic_DNA"/>
</dbReference>
<evidence type="ECO:0000313" key="6">
    <source>
        <dbReference type="Proteomes" id="UP001198151"/>
    </source>
</evidence>
<evidence type="ECO:0000313" key="5">
    <source>
        <dbReference type="EMBL" id="MCC2253397.1"/>
    </source>
</evidence>
<dbReference type="Pfam" id="PF00392">
    <property type="entry name" value="GntR"/>
    <property type="match status" value="1"/>
</dbReference>
<keyword evidence="3" id="KW-0804">Transcription</keyword>